<dbReference type="EMBL" id="CP133988">
    <property type="protein sequence ID" value="WNB83058.1"/>
    <property type="molecule type" value="Genomic_DNA"/>
</dbReference>
<evidence type="ECO:0000259" key="3">
    <source>
        <dbReference type="Pfam" id="PF09972"/>
    </source>
</evidence>
<feature type="transmembrane region" description="Helical" evidence="1">
    <location>
        <begin position="460"/>
        <end position="481"/>
    </location>
</feature>
<feature type="transmembrane region" description="Helical" evidence="1">
    <location>
        <begin position="250"/>
        <end position="275"/>
    </location>
</feature>
<dbReference type="Proteomes" id="UP001248323">
    <property type="component" value="Chromosome"/>
</dbReference>
<organism evidence="5 6">
    <name type="scientific">Streptococcus parasanguinis</name>
    <dbReference type="NCBI Taxonomy" id="1318"/>
    <lineage>
        <taxon>Bacteria</taxon>
        <taxon>Bacillati</taxon>
        <taxon>Bacillota</taxon>
        <taxon>Bacilli</taxon>
        <taxon>Lactobacillales</taxon>
        <taxon>Streptococcaceae</taxon>
        <taxon>Streptococcus</taxon>
    </lineage>
</organism>
<keyword evidence="1" id="KW-0812">Transmembrane</keyword>
<protein>
    <submittedName>
        <fullName evidence="5">DUF2207 domain-containing protein</fullName>
    </submittedName>
</protein>
<dbReference type="AlphaFoldDB" id="A0AAX4AWQ9"/>
<feature type="chain" id="PRO_5044016454" evidence="2">
    <location>
        <begin position="24"/>
        <end position="641"/>
    </location>
</feature>
<feature type="signal peptide" evidence="2">
    <location>
        <begin position="1"/>
        <end position="23"/>
    </location>
</feature>
<feature type="domain" description="Predicted membrane protein YciQ-like C-terminal" evidence="4">
    <location>
        <begin position="289"/>
        <end position="568"/>
    </location>
</feature>
<gene>
    <name evidence="5" type="ORF">RDV49_09060</name>
</gene>
<keyword evidence="1" id="KW-1133">Transmembrane helix</keyword>
<dbReference type="Pfam" id="PF20990">
    <property type="entry name" value="DUF2207_C"/>
    <property type="match status" value="1"/>
</dbReference>
<evidence type="ECO:0000256" key="1">
    <source>
        <dbReference type="SAM" id="Phobius"/>
    </source>
</evidence>
<dbReference type="InterPro" id="IPR048389">
    <property type="entry name" value="YciQ-like_C"/>
</dbReference>
<keyword evidence="2" id="KW-0732">Signal</keyword>
<feature type="transmembrane region" description="Helical" evidence="1">
    <location>
        <begin position="487"/>
        <end position="506"/>
    </location>
</feature>
<sequence>MKRFLLMISLIWSLVCTITIAHADDEVRYSIESYVGHLQLQEDSQATFTQEITYQFQTGYHGQYVTLGSADPLPKGFKIHRNPEVEAYVDGEKREIRVEETDLEDGRQLKIYNARIVGGTVKIKVKWKIDHLLTFYKDIAELNWFPISDGDEKVAKLDFYVDGLDAKQGKLYAHTGYFNPPAQVERTATGYHIWTKDFPKNGKLELHGYWPMTEALRRDQANEINQGNGKEKFLKKEKSIEQKTFFYRTLLLKVVPIVSVLLFILAFIPWIRYFISTRTRRISKGVRLYEPPQNLPPLVLAKALYQLDFERMVMSREKGQLKFNHLIQATMLDLIDRGNLRLTRDENGETLTCLHYEGLADFELKFIEMIFDQESAINISEVFSKYKIDKVALKKDFRAAKSDTQRDRIRKIGNEVQSLLKKDAQQLSKGVDKEIAKLGLPSYFRDLSEKEEALSKTGCALHFWLLLILFVSMCFLSFGFGSHLSSFYFWMIVLLVVFFIPFYILVKIREDHLQSLENLDSQFQWMAFRNMIESIPNFNQAELESVILWNRILVYATMYGQAKKVSQVLKNHQISLPYENWDAVVWITTSSNSFLDGSTLMSYADDSYSVSSFSTNSSDGSGGFDGGGFSDGGGGGGFGAF</sequence>
<evidence type="ECO:0000313" key="5">
    <source>
        <dbReference type="EMBL" id="WNB83058.1"/>
    </source>
</evidence>
<evidence type="ECO:0000259" key="4">
    <source>
        <dbReference type="Pfam" id="PF20990"/>
    </source>
</evidence>
<accession>A0AAX4AWQ9</accession>
<dbReference type="RefSeq" id="WP_003006297.1">
    <property type="nucleotide sequence ID" value="NZ_CP133988.1"/>
</dbReference>
<reference evidence="5" key="1">
    <citation type="submission" date="2023-09" db="EMBL/GenBank/DDBJ databases">
        <title>Streptococcus_parasanguinius_hifiasm_complete_genome_Zymo_Research_ D6332.</title>
        <authorList>
            <person name="Damerum A."/>
        </authorList>
    </citation>
    <scope>NUCLEOTIDE SEQUENCE</scope>
    <source>
        <strain evidence="5">B-1756</strain>
    </source>
</reference>
<proteinExistence type="predicted"/>
<name>A0AAX4AWQ9_STRPA</name>
<evidence type="ECO:0000256" key="2">
    <source>
        <dbReference type="SAM" id="SignalP"/>
    </source>
</evidence>
<dbReference type="Pfam" id="PF09972">
    <property type="entry name" value="DUF2207"/>
    <property type="match status" value="1"/>
</dbReference>
<evidence type="ECO:0000313" key="6">
    <source>
        <dbReference type="Proteomes" id="UP001248323"/>
    </source>
</evidence>
<feature type="domain" description="DUF2207" evidence="3">
    <location>
        <begin position="30"/>
        <end position="210"/>
    </location>
</feature>
<keyword evidence="1" id="KW-0472">Membrane</keyword>
<dbReference type="InterPro" id="IPR018702">
    <property type="entry name" value="DUF2207"/>
</dbReference>